<evidence type="ECO:0000313" key="1">
    <source>
        <dbReference type="EMBL" id="DAF50145.1"/>
    </source>
</evidence>
<protein>
    <submittedName>
        <fullName evidence="1">Uncharacterized protein</fullName>
    </submittedName>
</protein>
<sequence>MANQLPPPVSPPTTFKKILTLPQTCDMIYAR</sequence>
<name>A0A8S5SGI8_9CAUD</name>
<proteinExistence type="predicted"/>
<reference evidence="1" key="1">
    <citation type="journal article" date="2021" name="Proc. Natl. Acad. Sci. U.S.A.">
        <title>A Catalog of Tens of Thousands of Viruses from Human Metagenomes Reveals Hidden Associations with Chronic Diseases.</title>
        <authorList>
            <person name="Tisza M.J."/>
            <person name="Buck C.B."/>
        </authorList>
    </citation>
    <scope>NUCLEOTIDE SEQUENCE</scope>
    <source>
        <strain evidence="1">CtzyE57</strain>
    </source>
</reference>
<dbReference type="EMBL" id="BK032592">
    <property type="protein sequence ID" value="DAF50145.1"/>
    <property type="molecule type" value="Genomic_DNA"/>
</dbReference>
<accession>A0A8S5SGI8</accession>
<organism evidence="1">
    <name type="scientific">Siphoviridae sp. ctzyE57</name>
    <dbReference type="NCBI Taxonomy" id="2827982"/>
    <lineage>
        <taxon>Viruses</taxon>
        <taxon>Duplodnaviria</taxon>
        <taxon>Heunggongvirae</taxon>
        <taxon>Uroviricota</taxon>
        <taxon>Caudoviricetes</taxon>
    </lineage>
</organism>